<accession>A0A839A6U2</accession>
<reference evidence="2 3" key="1">
    <citation type="submission" date="2020-06" db="EMBL/GenBank/DDBJ databases">
        <title>Reclassification of Facklamia ignava, Facklamia soureckii and Facklami tabacinasalis as Falseniella iganva gen. nov., comb. nov., Hutsoniella ignava gen. nov., comb. nov., and Ruoffia tabacinasalis gen. nov., comb. nov and description of Ruoffia haltotolerans sp. nov., isolated from hypersaline Inland Sea of Qatar.</title>
        <authorList>
            <person name="Fotedar R."/>
            <person name="Sankaranarayanan K."/>
            <person name="Lawson P."/>
            <person name="Caldwell M."/>
            <person name="Zeyara A."/>
            <person name="Al Malki A."/>
            <person name="Ali M."/>
        </authorList>
    </citation>
    <scope>NUCLEOTIDE SEQUENCE [LARGE SCALE GENOMIC DNA]</scope>
    <source>
        <strain evidence="2 3">INB8</strain>
    </source>
</reference>
<feature type="transmembrane region" description="Helical" evidence="1">
    <location>
        <begin position="102"/>
        <end position="124"/>
    </location>
</feature>
<keyword evidence="3" id="KW-1185">Reference proteome</keyword>
<keyword evidence="1" id="KW-0812">Transmembrane</keyword>
<dbReference type="RefSeq" id="WP_218930989.1">
    <property type="nucleotide sequence ID" value="NZ_JACAOA010000012.1"/>
</dbReference>
<sequence>MKTLKTQKLVLAGILSGLAVIGSLISFPILGSRASPIQHIINMICAVLLGPSYGVAVAFIASLLRNLFGLGTIMAFPGSMIGAFLCGIIFSKTKNLFLTSLGEIVGTGILGGLVAWPLAILFLGESVGTLAFYAYVIPFLISTVTGTIIAVGIINILKQNNIITWLERSDRSNDRD</sequence>
<organism evidence="2 3">
    <name type="scientific">Ruoffia halotolerans</name>
    <dbReference type="NCBI Taxonomy" id="2748684"/>
    <lineage>
        <taxon>Bacteria</taxon>
        <taxon>Bacillati</taxon>
        <taxon>Bacillota</taxon>
        <taxon>Bacilli</taxon>
        <taxon>Lactobacillales</taxon>
        <taxon>Aerococcaceae</taxon>
        <taxon>Ruoffia</taxon>
    </lineage>
</organism>
<keyword evidence="1" id="KW-1133">Transmembrane helix</keyword>
<dbReference type="AlphaFoldDB" id="A0A839A6U2"/>
<feature type="transmembrane region" description="Helical" evidence="1">
    <location>
        <begin position="67"/>
        <end position="90"/>
    </location>
</feature>
<feature type="transmembrane region" description="Helical" evidence="1">
    <location>
        <begin position="130"/>
        <end position="157"/>
    </location>
</feature>
<keyword evidence="1" id="KW-0472">Membrane</keyword>
<dbReference type="Gene3D" id="1.10.1760.20">
    <property type="match status" value="1"/>
</dbReference>
<gene>
    <name evidence="2" type="primary">thiW</name>
    <name evidence="2" type="ORF">HW423_05755</name>
</gene>
<feature type="transmembrane region" description="Helical" evidence="1">
    <location>
        <begin position="40"/>
        <end position="61"/>
    </location>
</feature>
<comment type="caution">
    <text evidence="2">The sequence shown here is derived from an EMBL/GenBank/DDBJ whole genome shotgun (WGS) entry which is preliminary data.</text>
</comment>
<evidence type="ECO:0000313" key="2">
    <source>
        <dbReference type="EMBL" id="MBA5729285.1"/>
    </source>
</evidence>
<evidence type="ECO:0000313" key="3">
    <source>
        <dbReference type="Proteomes" id="UP000571018"/>
    </source>
</evidence>
<dbReference type="NCBIfam" id="TIGR02359">
    <property type="entry name" value="thiW"/>
    <property type="match status" value="1"/>
</dbReference>
<proteinExistence type="predicted"/>
<dbReference type="Pfam" id="PF09512">
    <property type="entry name" value="ThiW"/>
    <property type="match status" value="1"/>
</dbReference>
<dbReference type="InterPro" id="IPR012652">
    <property type="entry name" value="ThiW"/>
</dbReference>
<feature type="transmembrane region" description="Helical" evidence="1">
    <location>
        <begin position="12"/>
        <end position="31"/>
    </location>
</feature>
<dbReference type="Proteomes" id="UP000571018">
    <property type="component" value="Unassembled WGS sequence"/>
</dbReference>
<dbReference type="PIRSF" id="PIRSF024534">
    <property type="entry name" value="ThiW"/>
    <property type="match status" value="1"/>
</dbReference>
<name>A0A839A6U2_9LACT</name>
<protein>
    <submittedName>
        <fullName evidence="2">Energy coupling factor transporter S component ThiW</fullName>
    </submittedName>
</protein>
<dbReference type="EMBL" id="JACAOA010000012">
    <property type="protein sequence ID" value="MBA5729285.1"/>
    <property type="molecule type" value="Genomic_DNA"/>
</dbReference>
<evidence type="ECO:0000256" key="1">
    <source>
        <dbReference type="SAM" id="Phobius"/>
    </source>
</evidence>